<evidence type="ECO:0000313" key="1">
    <source>
        <dbReference type="EMBL" id="KAK2647876.1"/>
    </source>
</evidence>
<gene>
    <name evidence="1" type="ORF">Ddye_015365</name>
</gene>
<proteinExistence type="predicted"/>
<evidence type="ECO:0000313" key="2">
    <source>
        <dbReference type="Proteomes" id="UP001280121"/>
    </source>
</evidence>
<accession>A0AAD9U4Q3</accession>
<organism evidence="1 2">
    <name type="scientific">Dipteronia dyeriana</name>
    <dbReference type="NCBI Taxonomy" id="168575"/>
    <lineage>
        <taxon>Eukaryota</taxon>
        <taxon>Viridiplantae</taxon>
        <taxon>Streptophyta</taxon>
        <taxon>Embryophyta</taxon>
        <taxon>Tracheophyta</taxon>
        <taxon>Spermatophyta</taxon>
        <taxon>Magnoliopsida</taxon>
        <taxon>eudicotyledons</taxon>
        <taxon>Gunneridae</taxon>
        <taxon>Pentapetalae</taxon>
        <taxon>rosids</taxon>
        <taxon>malvids</taxon>
        <taxon>Sapindales</taxon>
        <taxon>Sapindaceae</taxon>
        <taxon>Hippocastanoideae</taxon>
        <taxon>Acereae</taxon>
        <taxon>Dipteronia</taxon>
    </lineage>
</organism>
<sequence length="126" mass="14301">MELIYTTVKAIVLPNIQALHKTSQRDQFLMHLCFDFKMVRSNLPSHTCAPSLDTCLNKLLCEEQLLASQSRMEEHANPSPIDVVHMVRGPPQRQDLSKLSCTVYLNVFTTSPFFSNHSRNGQPNDS</sequence>
<comment type="caution">
    <text evidence="1">The sequence shown here is derived from an EMBL/GenBank/DDBJ whole genome shotgun (WGS) entry which is preliminary data.</text>
</comment>
<dbReference type="AlphaFoldDB" id="A0AAD9U4Q3"/>
<keyword evidence="2" id="KW-1185">Reference proteome</keyword>
<reference evidence="1" key="1">
    <citation type="journal article" date="2023" name="Plant J.">
        <title>Genome sequences and population genomics provide insights into the demographic history, inbreeding, and mutation load of two 'living fossil' tree species of Dipteronia.</title>
        <authorList>
            <person name="Feng Y."/>
            <person name="Comes H.P."/>
            <person name="Chen J."/>
            <person name="Zhu S."/>
            <person name="Lu R."/>
            <person name="Zhang X."/>
            <person name="Li P."/>
            <person name="Qiu J."/>
            <person name="Olsen K.M."/>
            <person name="Qiu Y."/>
        </authorList>
    </citation>
    <scope>NUCLEOTIDE SEQUENCE</scope>
    <source>
        <strain evidence="1">KIB01</strain>
    </source>
</reference>
<name>A0AAD9U4Q3_9ROSI</name>
<dbReference type="Proteomes" id="UP001280121">
    <property type="component" value="Unassembled WGS sequence"/>
</dbReference>
<dbReference type="EMBL" id="JANJYI010000005">
    <property type="protein sequence ID" value="KAK2647876.1"/>
    <property type="molecule type" value="Genomic_DNA"/>
</dbReference>
<protein>
    <submittedName>
        <fullName evidence="1">Uncharacterized protein</fullName>
    </submittedName>
</protein>